<dbReference type="Proteomes" id="UP000284277">
    <property type="component" value="Unassembled WGS sequence"/>
</dbReference>
<feature type="compositionally biased region" description="Polar residues" evidence="1">
    <location>
        <begin position="1"/>
        <end position="23"/>
    </location>
</feature>
<accession>A0A419TCA5</accession>
<feature type="compositionally biased region" description="Basic and acidic residues" evidence="1">
    <location>
        <begin position="79"/>
        <end position="108"/>
    </location>
</feature>
<dbReference type="AlphaFoldDB" id="A0A419TCA5"/>
<name>A0A419TCA5_9FIRM</name>
<gene>
    <name evidence="2" type="ORF">BET01_01620</name>
</gene>
<sequence>MNISSTTSAAPNQFGANTDSIGSIDSEDNNAAIKDLQGKKAQLEQKLKAANEPFSTKPSKEYASLKKELAEVERKIDDLKADTKKKEKASSSSRDSFDQYKPGDDKLETGTYSQDFDENQKRLLF</sequence>
<evidence type="ECO:0000313" key="2">
    <source>
        <dbReference type="EMBL" id="RKD35072.1"/>
    </source>
</evidence>
<feature type="region of interest" description="Disordered" evidence="1">
    <location>
        <begin position="1"/>
        <end position="26"/>
    </location>
</feature>
<organism evidence="2 3">
    <name type="scientific">Lacrimispora algidixylanolytica</name>
    <dbReference type="NCBI Taxonomy" id="94868"/>
    <lineage>
        <taxon>Bacteria</taxon>
        <taxon>Bacillati</taxon>
        <taxon>Bacillota</taxon>
        <taxon>Clostridia</taxon>
        <taxon>Lachnospirales</taxon>
        <taxon>Lachnospiraceae</taxon>
        <taxon>Lacrimispora</taxon>
    </lineage>
</organism>
<comment type="caution">
    <text evidence="2">The sequence shown here is derived from an EMBL/GenBank/DDBJ whole genome shotgun (WGS) entry which is preliminary data.</text>
</comment>
<feature type="region of interest" description="Disordered" evidence="1">
    <location>
        <begin position="79"/>
        <end position="113"/>
    </location>
</feature>
<dbReference type="EMBL" id="MCIA01000001">
    <property type="protein sequence ID" value="RKD35072.1"/>
    <property type="molecule type" value="Genomic_DNA"/>
</dbReference>
<reference evidence="2 3" key="1">
    <citation type="submission" date="2016-08" db="EMBL/GenBank/DDBJ databases">
        <title>A new outlook on sporulation: Clostridium algidixylanolyticum.</title>
        <authorList>
            <person name="Poppleton D.I."/>
            <person name="Gribaldo S."/>
        </authorList>
    </citation>
    <scope>NUCLEOTIDE SEQUENCE [LARGE SCALE GENOMIC DNA]</scope>
    <source>
        <strain evidence="2 3">SPL73</strain>
    </source>
</reference>
<proteinExistence type="predicted"/>
<evidence type="ECO:0000313" key="3">
    <source>
        <dbReference type="Proteomes" id="UP000284277"/>
    </source>
</evidence>
<dbReference type="RefSeq" id="WP_120195010.1">
    <property type="nucleotide sequence ID" value="NZ_MCIA01000001.1"/>
</dbReference>
<keyword evidence="3" id="KW-1185">Reference proteome</keyword>
<protein>
    <submittedName>
        <fullName evidence="2">Uncharacterized protein</fullName>
    </submittedName>
</protein>
<evidence type="ECO:0000256" key="1">
    <source>
        <dbReference type="SAM" id="MobiDB-lite"/>
    </source>
</evidence>